<protein>
    <recommendedName>
        <fullName evidence="1">PDZ domain-containing protein</fullName>
    </recommendedName>
</protein>
<evidence type="ECO:0000313" key="2">
    <source>
        <dbReference type="EMBL" id="KOO28627.1"/>
    </source>
</evidence>
<dbReference type="Proteomes" id="UP000037460">
    <property type="component" value="Unassembled WGS sequence"/>
</dbReference>
<accession>A0A0M0JQQ5</accession>
<dbReference type="EMBL" id="JWZX01002536">
    <property type="protein sequence ID" value="KOO28627.1"/>
    <property type="molecule type" value="Genomic_DNA"/>
</dbReference>
<name>A0A0M0JQQ5_9EUKA</name>
<dbReference type="OrthoDB" id="439127at2759"/>
<dbReference type="Gene3D" id="2.30.42.10">
    <property type="match status" value="1"/>
</dbReference>
<proteinExistence type="predicted"/>
<dbReference type="PROSITE" id="PS50106">
    <property type="entry name" value="PDZ"/>
    <property type="match status" value="1"/>
</dbReference>
<dbReference type="AlphaFoldDB" id="A0A0M0JQQ5"/>
<feature type="domain" description="PDZ" evidence="1">
    <location>
        <begin position="1"/>
        <end position="50"/>
    </location>
</feature>
<evidence type="ECO:0000313" key="3">
    <source>
        <dbReference type="Proteomes" id="UP000037460"/>
    </source>
</evidence>
<organism evidence="2 3">
    <name type="scientific">Chrysochromulina tobinii</name>
    <dbReference type="NCBI Taxonomy" id="1460289"/>
    <lineage>
        <taxon>Eukaryota</taxon>
        <taxon>Haptista</taxon>
        <taxon>Haptophyta</taxon>
        <taxon>Prymnesiophyceae</taxon>
        <taxon>Prymnesiales</taxon>
        <taxon>Chrysochromulinaceae</taxon>
        <taxon>Chrysochromulina</taxon>
    </lineage>
</organism>
<dbReference type="InterPro" id="IPR001478">
    <property type="entry name" value="PDZ"/>
</dbReference>
<reference evidence="3" key="1">
    <citation type="journal article" date="2015" name="PLoS Genet.">
        <title>Genome Sequence and Transcriptome Analyses of Chrysochromulina tobin: Metabolic Tools for Enhanced Algal Fitness in the Prominent Order Prymnesiales (Haptophyceae).</title>
        <authorList>
            <person name="Hovde B.T."/>
            <person name="Deodato C.R."/>
            <person name="Hunsperger H.M."/>
            <person name="Ryken S.A."/>
            <person name="Yost W."/>
            <person name="Jha R.K."/>
            <person name="Patterson J."/>
            <person name="Monnat R.J. Jr."/>
            <person name="Barlow S.B."/>
            <person name="Starkenburg S.R."/>
            <person name="Cattolico R.A."/>
        </authorList>
    </citation>
    <scope>NUCLEOTIDE SEQUENCE</scope>
    <source>
        <strain evidence="3">CCMP291</strain>
    </source>
</reference>
<dbReference type="InterPro" id="IPR036034">
    <property type="entry name" value="PDZ_sf"/>
</dbReference>
<dbReference type="SUPFAM" id="SSF50156">
    <property type="entry name" value="PDZ domain-like"/>
    <property type="match status" value="1"/>
</dbReference>
<keyword evidence="3" id="KW-1185">Reference proteome</keyword>
<evidence type="ECO:0000259" key="1">
    <source>
        <dbReference type="PROSITE" id="PS50106"/>
    </source>
</evidence>
<sequence>MPKDCYEIRLDKPLGIAFIENDDGGVVVEDLVEGGNAAKSGVIKPGDVLLGSTACMGRDGTFERKMIPVRYQDFDTISDDDPAVEPAAASSPITSLGVLSRLCSIPVCSWQWVP</sequence>
<gene>
    <name evidence="2" type="ORF">Ctob_009776</name>
</gene>
<dbReference type="PANTHER" id="PTHR47661">
    <property type="entry name" value="PHOSPHOGLUCAN PHOSPHATASE LSF1, CHLOROPLASTIC"/>
    <property type="match status" value="1"/>
</dbReference>
<comment type="caution">
    <text evidence="2">The sequence shown here is derived from an EMBL/GenBank/DDBJ whole genome shotgun (WGS) entry which is preliminary data.</text>
</comment>